<feature type="transmembrane region" description="Helical" evidence="8">
    <location>
        <begin position="286"/>
        <end position="309"/>
    </location>
</feature>
<dbReference type="PANTHER" id="PTHR23517:SF13">
    <property type="entry name" value="MAJOR FACILITATOR SUPERFAMILY MFS_1"/>
    <property type="match status" value="1"/>
</dbReference>
<evidence type="ECO:0000256" key="2">
    <source>
        <dbReference type="ARBA" id="ARBA00022448"/>
    </source>
</evidence>
<feature type="transmembrane region" description="Helical" evidence="8">
    <location>
        <begin position="347"/>
        <end position="366"/>
    </location>
</feature>
<feature type="transmembrane region" description="Helical" evidence="8">
    <location>
        <begin position="120"/>
        <end position="141"/>
    </location>
</feature>
<feature type="transmembrane region" description="Helical" evidence="8">
    <location>
        <begin position="147"/>
        <end position="167"/>
    </location>
</feature>
<evidence type="ECO:0000313" key="11">
    <source>
        <dbReference type="Proteomes" id="UP001501598"/>
    </source>
</evidence>
<feature type="transmembrane region" description="Helical" evidence="8">
    <location>
        <begin position="23"/>
        <end position="48"/>
    </location>
</feature>
<evidence type="ECO:0000256" key="5">
    <source>
        <dbReference type="ARBA" id="ARBA00022989"/>
    </source>
</evidence>
<protein>
    <submittedName>
        <fullName evidence="10">MFS transporter</fullName>
    </submittedName>
</protein>
<keyword evidence="6 8" id="KW-0472">Membrane</keyword>
<dbReference type="Gene3D" id="1.20.1250.20">
    <property type="entry name" value="MFS general substrate transporter like domains"/>
    <property type="match status" value="1"/>
</dbReference>
<organism evidence="10 11">
    <name type="scientific">Pseudonocardia xishanensis</name>
    <dbReference type="NCBI Taxonomy" id="630995"/>
    <lineage>
        <taxon>Bacteria</taxon>
        <taxon>Bacillati</taxon>
        <taxon>Actinomycetota</taxon>
        <taxon>Actinomycetes</taxon>
        <taxon>Pseudonocardiales</taxon>
        <taxon>Pseudonocardiaceae</taxon>
        <taxon>Pseudonocardia</taxon>
    </lineage>
</organism>
<comment type="subcellular location">
    <subcellularLocation>
        <location evidence="1">Cell membrane</location>
        <topology evidence="1">Multi-pass membrane protein</topology>
    </subcellularLocation>
</comment>
<keyword evidence="11" id="KW-1185">Reference proteome</keyword>
<keyword evidence="5 8" id="KW-1133">Transmembrane helix</keyword>
<evidence type="ECO:0000256" key="3">
    <source>
        <dbReference type="ARBA" id="ARBA00022475"/>
    </source>
</evidence>
<dbReference type="EMBL" id="BAABGT010000014">
    <property type="protein sequence ID" value="GAA4539101.1"/>
    <property type="molecule type" value="Genomic_DNA"/>
</dbReference>
<name>A0ABP8RHW0_9PSEU</name>
<keyword evidence="2" id="KW-0813">Transport</keyword>
<evidence type="ECO:0000256" key="6">
    <source>
        <dbReference type="ARBA" id="ARBA00023136"/>
    </source>
</evidence>
<dbReference type="PANTHER" id="PTHR23517">
    <property type="entry name" value="RESISTANCE PROTEIN MDTM, PUTATIVE-RELATED-RELATED"/>
    <property type="match status" value="1"/>
</dbReference>
<dbReference type="PROSITE" id="PS50850">
    <property type="entry name" value="MFS"/>
    <property type="match status" value="1"/>
</dbReference>
<gene>
    <name evidence="10" type="ORF">GCM10023175_09980</name>
</gene>
<proteinExistence type="predicted"/>
<evidence type="ECO:0000256" key="8">
    <source>
        <dbReference type="SAM" id="Phobius"/>
    </source>
</evidence>
<feature type="domain" description="Major facilitator superfamily (MFS) profile" evidence="9">
    <location>
        <begin position="1"/>
        <end position="367"/>
    </location>
</feature>
<feature type="transmembrane region" description="Helical" evidence="8">
    <location>
        <begin position="60"/>
        <end position="78"/>
    </location>
</feature>
<dbReference type="SUPFAM" id="SSF103473">
    <property type="entry name" value="MFS general substrate transporter"/>
    <property type="match status" value="1"/>
</dbReference>
<keyword evidence="4 8" id="KW-0812">Transmembrane</keyword>
<dbReference type="InterPro" id="IPR020846">
    <property type="entry name" value="MFS_dom"/>
</dbReference>
<dbReference type="Pfam" id="PF07690">
    <property type="entry name" value="MFS_1"/>
    <property type="match status" value="1"/>
</dbReference>
<feature type="transmembrane region" description="Helical" evidence="8">
    <location>
        <begin position="90"/>
        <end position="108"/>
    </location>
</feature>
<feature type="region of interest" description="Disordered" evidence="7">
    <location>
        <begin position="373"/>
        <end position="393"/>
    </location>
</feature>
<reference evidence="11" key="1">
    <citation type="journal article" date="2019" name="Int. J. Syst. Evol. Microbiol.">
        <title>The Global Catalogue of Microorganisms (GCM) 10K type strain sequencing project: providing services to taxonomists for standard genome sequencing and annotation.</title>
        <authorList>
            <consortium name="The Broad Institute Genomics Platform"/>
            <consortium name="The Broad Institute Genome Sequencing Center for Infectious Disease"/>
            <person name="Wu L."/>
            <person name="Ma J."/>
        </authorList>
    </citation>
    <scope>NUCLEOTIDE SEQUENCE [LARGE SCALE GENOMIC DNA]</scope>
    <source>
        <strain evidence="11">JCM 17906</strain>
    </source>
</reference>
<keyword evidence="3" id="KW-1003">Cell membrane</keyword>
<dbReference type="InterPro" id="IPR011701">
    <property type="entry name" value="MFS"/>
</dbReference>
<dbReference type="InterPro" id="IPR036259">
    <property type="entry name" value="MFS_trans_sf"/>
</dbReference>
<comment type="caution">
    <text evidence="10">The sequence shown here is derived from an EMBL/GenBank/DDBJ whole genome shotgun (WGS) entry which is preliminary data.</text>
</comment>
<evidence type="ECO:0000256" key="7">
    <source>
        <dbReference type="SAM" id="MobiDB-lite"/>
    </source>
</evidence>
<feature type="transmembrane region" description="Helical" evidence="8">
    <location>
        <begin position="321"/>
        <end position="341"/>
    </location>
</feature>
<dbReference type="InterPro" id="IPR050171">
    <property type="entry name" value="MFS_Transporters"/>
</dbReference>
<evidence type="ECO:0000256" key="1">
    <source>
        <dbReference type="ARBA" id="ARBA00004651"/>
    </source>
</evidence>
<evidence type="ECO:0000259" key="9">
    <source>
        <dbReference type="PROSITE" id="PS50850"/>
    </source>
</evidence>
<dbReference type="Proteomes" id="UP001501598">
    <property type="component" value="Unassembled WGS sequence"/>
</dbReference>
<accession>A0ABP8RHW0</accession>
<sequence>MVFAVAYGTNVPTPLLLHYRVDLGLSSTALTAAFGVYAAGLVPALLLAGPLSDRIGRAKVVAPFVVLAAITSLAFLAVPSAVWTLYAARFLQGAVSGVVFSVGTAWLAELWPDGRPAQATAVALGGGWALGPLVSGLLGQWAPWPSVLPYLVHVALLAPALVLVWRVPETLTHPRPGPLVNLGVPAGAGRAFGLVVVPIAIGVFAYAATAVNVLPLELEPVMPGVGVAVTGVVAGITMGTGVAVQPLVRRLGTTWSGAVALALGAAGTAVGLLADTSGVWQLVLPVSVLLGLAYGICLATGLTLVVRLADPTARGALTGTFYACSYLGFFVPLLLATVGGGRFGPGLAGLAAVSAVVAVWLATPAARRLVSPRGRPAPAVPDAPRSATPPPPA</sequence>
<feature type="transmembrane region" description="Helical" evidence="8">
    <location>
        <begin position="188"/>
        <end position="209"/>
    </location>
</feature>
<feature type="transmembrane region" description="Helical" evidence="8">
    <location>
        <begin position="255"/>
        <end position="274"/>
    </location>
</feature>
<feature type="transmembrane region" description="Helical" evidence="8">
    <location>
        <begin position="221"/>
        <end position="243"/>
    </location>
</feature>
<evidence type="ECO:0000313" key="10">
    <source>
        <dbReference type="EMBL" id="GAA4539101.1"/>
    </source>
</evidence>
<evidence type="ECO:0000256" key="4">
    <source>
        <dbReference type="ARBA" id="ARBA00022692"/>
    </source>
</evidence>